<evidence type="ECO:0000313" key="3">
    <source>
        <dbReference type="Proteomes" id="UP001250932"/>
    </source>
</evidence>
<reference evidence="2 3" key="1">
    <citation type="journal article" date="2023" name="ISME J.">
        <title>Cultivation and genomic characterization of novel and ubiquitous marine nitrite-oxidizing bacteria from the Nitrospirales.</title>
        <authorList>
            <person name="Mueller A.J."/>
            <person name="Daebeler A."/>
            <person name="Herbold C.W."/>
            <person name="Kirkegaard R.H."/>
            <person name="Daims H."/>
        </authorList>
    </citation>
    <scope>NUCLEOTIDE SEQUENCE [LARGE SCALE GENOMIC DNA]</scope>
    <source>
        <strain evidence="2 3">EB</strain>
    </source>
</reference>
<organism evidence="2 3">
    <name type="scientific">Candidatus Nitronereus thalassa</name>
    <dbReference type="NCBI Taxonomy" id="3020898"/>
    <lineage>
        <taxon>Bacteria</taxon>
        <taxon>Pseudomonadati</taxon>
        <taxon>Nitrospirota</taxon>
        <taxon>Nitrospiria</taxon>
        <taxon>Nitrospirales</taxon>
        <taxon>Nitrospiraceae</taxon>
        <taxon>Candidatus Nitronereus</taxon>
    </lineage>
</organism>
<comment type="caution">
    <text evidence="2">The sequence shown here is derived from an EMBL/GenBank/DDBJ whole genome shotgun (WGS) entry which is preliminary data.</text>
</comment>
<gene>
    <name evidence="2" type="ORF">PPG34_02230</name>
</gene>
<proteinExistence type="predicted"/>
<feature type="transmembrane region" description="Helical" evidence="1">
    <location>
        <begin position="346"/>
        <end position="364"/>
    </location>
</feature>
<dbReference type="Proteomes" id="UP001250932">
    <property type="component" value="Unassembled WGS sequence"/>
</dbReference>
<protein>
    <recommendedName>
        <fullName evidence="4">DUF155 domain-containing protein</fullName>
    </recommendedName>
</protein>
<dbReference type="RefSeq" id="WP_313831508.1">
    <property type="nucleotide sequence ID" value="NZ_JAQOUE010000001.1"/>
</dbReference>
<accession>A0ABU3K453</accession>
<evidence type="ECO:0008006" key="4">
    <source>
        <dbReference type="Google" id="ProtNLM"/>
    </source>
</evidence>
<sequence length="370" mass="42377">MNNSVTIEQGTCFAIFSYDIGAGIDLDLADKQIVSTKERLRIQRTRAEPEYFDYRPLPLRVTQEVPPISIGQWTTSSKVEVVLYDFGAVSVHFRIPLQGPFSRFQSLSEALFENALLLKGAQDLVQHITATFSNAIEKYHISPFVEDYTIWHFEKFTPNLSPQELQQTYAQEMAQLLRSEHETLSLEEVQDSNSSHISFGVQDLTVIDWNGAVIFGTEMADVLAVLEFANVQLLERRYLDQQLDDALDEAYETLTRKAGAKSFWPGFYKTDLRRIAQLQVDGAILFERVTNSLKLLGDQYLARVYRMTSKRFHLEGWDSSILRKLNTIENIYEKLSDQTGNQRMEVLEWIIIILIAVSILLPFVPGFPGY</sequence>
<keyword evidence="1" id="KW-0472">Membrane</keyword>
<keyword evidence="3" id="KW-1185">Reference proteome</keyword>
<dbReference type="EMBL" id="JAQOUE010000001">
    <property type="protein sequence ID" value="MDT7041150.1"/>
    <property type="molecule type" value="Genomic_DNA"/>
</dbReference>
<evidence type="ECO:0000313" key="2">
    <source>
        <dbReference type="EMBL" id="MDT7041150.1"/>
    </source>
</evidence>
<keyword evidence="1" id="KW-0812">Transmembrane</keyword>
<name>A0ABU3K453_9BACT</name>
<keyword evidence="1" id="KW-1133">Transmembrane helix</keyword>
<evidence type="ECO:0000256" key="1">
    <source>
        <dbReference type="SAM" id="Phobius"/>
    </source>
</evidence>